<evidence type="ECO:0000259" key="2">
    <source>
        <dbReference type="PROSITE" id="PS50405"/>
    </source>
</evidence>
<feature type="domain" description="GST N-terminal" evidence="1">
    <location>
        <begin position="1"/>
        <end position="80"/>
    </location>
</feature>
<proteinExistence type="predicted"/>
<feature type="domain" description="GST C-terminal" evidence="2">
    <location>
        <begin position="86"/>
        <end position="206"/>
    </location>
</feature>
<dbReference type="KEGG" id="hadh:FRZ61_03810"/>
<dbReference type="EMBL" id="CP042582">
    <property type="protein sequence ID" value="QEX20464.1"/>
    <property type="molecule type" value="Genomic_DNA"/>
</dbReference>
<accession>A0A5J6MT22</accession>
<dbReference type="AlphaFoldDB" id="A0A5J6MT22"/>
<dbReference type="SUPFAM" id="SSF52833">
    <property type="entry name" value="Thioredoxin-like"/>
    <property type="match status" value="1"/>
</dbReference>
<dbReference type="InterPro" id="IPR036282">
    <property type="entry name" value="Glutathione-S-Trfase_C_sf"/>
</dbReference>
<name>A0A5J6MT22_9PROT</name>
<dbReference type="Gene3D" id="1.20.1050.10">
    <property type="match status" value="1"/>
</dbReference>
<dbReference type="InterPro" id="IPR004045">
    <property type="entry name" value="Glutathione_S-Trfase_N"/>
</dbReference>
<dbReference type="Gene3D" id="3.40.30.10">
    <property type="entry name" value="Glutaredoxin"/>
    <property type="match status" value="1"/>
</dbReference>
<dbReference type="PANTHER" id="PTHR44051:SF8">
    <property type="entry name" value="GLUTATHIONE S-TRANSFERASE GSTA"/>
    <property type="match status" value="1"/>
</dbReference>
<dbReference type="PROSITE" id="PS50404">
    <property type="entry name" value="GST_NTER"/>
    <property type="match status" value="1"/>
</dbReference>
<dbReference type="CDD" id="cd03188">
    <property type="entry name" value="GST_C_Beta"/>
    <property type="match status" value="1"/>
</dbReference>
<keyword evidence="4" id="KW-1185">Reference proteome</keyword>
<evidence type="ECO:0000313" key="4">
    <source>
        <dbReference type="Proteomes" id="UP000325797"/>
    </source>
</evidence>
<evidence type="ECO:0000313" key="3">
    <source>
        <dbReference type="EMBL" id="QEX20464.1"/>
    </source>
</evidence>
<dbReference type="Proteomes" id="UP000325797">
    <property type="component" value="Chromosome"/>
</dbReference>
<dbReference type="InterPro" id="IPR036249">
    <property type="entry name" value="Thioredoxin-like_sf"/>
</dbReference>
<dbReference type="PANTHER" id="PTHR44051">
    <property type="entry name" value="GLUTATHIONE S-TRANSFERASE-RELATED"/>
    <property type="match status" value="1"/>
</dbReference>
<protein>
    <submittedName>
        <fullName evidence="3">Glutathione S-transferase</fullName>
    </submittedName>
</protein>
<dbReference type="RefSeq" id="WP_151114695.1">
    <property type="nucleotide sequence ID" value="NZ_CP042582.1"/>
</dbReference>
<organism evidence="3 4">
    <name type="scientific">Hypericibacter adhaerens</name>
    <dbReference type="NCBI Taxonomy" id="2602016"/>
    <lineage>
        <taxon>Bacteria</taxon>
        <taxon>Pseudomonadati</taxon>
        <taxon>Pseudomonadota</taxon>
        <taxon>Alphaproteobacteria</taxon>
        <taxon>Rhodospirillales</taxon>
        <taxon>Dongiaceae</taxon>
        <taxon>Hypericibacter</taxon>
    </lineage>
</organism>
<keyword evidence="3" id="KW-0808">Transferase</keyword>
<dbReference type="SFLD" id="SFLDG01150">
    <property type="entry name" value="Main.1:_Beta-like"/>
    <property type="match status" value="1"/>
</dbReference>
<reference evidence="3 4" key="1">
    <citation type="submission" date="2019-08" db="EMBL/GenBank/DDBJ databases">
        <title>Hyperibacter terrae gen. nov., sp. nov. and Hyperibacter viscosus sp. nov., two new members in the family Rhodospirillaceae isolated from the rhizosphere of Hypericum perforatum.</title>
        <authorList>
            <person name="Noviana Z."/>
        </authorList>
    </citation>
    <scope>NUCLEOTIDE SEQUENCE [LARGE SCALE GENOMIC DNA]</scope>
    <source>
        <strain evidence="3 4">R5959</strain>
    </source>
</reference>
<dbReference type="SFLD" id="SFLDG00358">
    <property type="entry name" value="Main_(cytGST)"/>
    <property type="match status" value="1"/>
</dbReference>
<dbReference type="OrthoDB" id="7583243at2"/>
<dbReference type="CDD" id="cd03057">
    <property type="entry name" value="GST_N_Beta"/>
    <property type="match status" value="1"/>
</dbReference>
<dbReference type="GO" id="GO:0016740">
    <property type="term" value="F:transferase activity"/>
    <property type="evidence" value="ECO:0007669"/>
    <property type="project" value="UniProtKB-KW"/>
</dbReference>
<dbReference type="SUPFAM" id="SSF47616">
    <property type="entry name" value="GST C-terminal domain-like"/>
    <property type="match status" value="1"/>
</dbReference>
<evidence type="ECO:0000259" key="1">
    <source>
        <dbReference type="PROSITE" id="PS50404"/>
    </source>
</evidence>
<sequence>MLKLFYAVGSCAVASHIALEEAGAAYEAVRLDLRAGDQGKPDYLAINPKARVPALATDRGVLTENPAILAFVAQSHPSARLAPLDDAFAFGRIQAFNSYLCSTVHVAHAHGLRAYRWADDPGAMAEMRRKVPQNVAECFGLIERTMFEGPWVMGERYSICDPYLFTVAGWIQNDGVDPTRFPKVWDHQQRMKQRPAVDKVLTLYRS</sequence>
<dbReference type="InterPro" id="IPR010987">
    <property type="entry name" value="Glutathione-S-Trfase_C-like"/>
</dbReference>
<dbReference type="Pfam" id="PF02798">
    <property type="entry name" value="GST_N"/>
    <property type="match status" value="1"/>
</dbReference>
<dbReference type="PROSITE" id="PS50405">
    <property type="entry name" value="GST_CTER"/>
    <property type="match status" value="1"/>
</dbReference>
<dbReference type="SFLD" id="SFLDS00019">
    <property type="entry name" value="Glutathione_Transferase_(cytos"/>
    <property type="match status" value="1"/>
</dbReference>
<gene>
    <name evidence="3" type="primary">gst1</name>
    <name evidence="3" type="ORF">FRZ61_03810</name>
</gene>
<dbReference type="InterPro" id="IPR040079">
    <property type="entry name" value="Glutathione_S-Trfase"/>
</dbReference>